<protein>
    <recommendedName>
        <fullName evidence="12">CobW-domain-containing protein</fullName>
    </recommendedName>
</protein>
<dbReference type="GeneID" id="59282377"/>
<keyword evidence="11" id="KW-1185">Reference proteome</keyword>
<dbReference type="CDD" id="cd03112">
    <property type="entry name" value="CobW-like"/>
    <property type="match status" value="1"/>
</dbReference>
<organism evidence="10 11">
    <name type="scientific">Letharia columbiana</name>
    <dbReference type="NCBI Taxonomy" id="112416"/>
    <lineage>
        <taxon>Eukaryota</taxon>
        <taxon>Fungi</taxon>
        <taxon>Dikarya</taxon>
        <taxon>Ascomycota</taxon>
        <taxon>Pezizomycotina</taxon>
        <taxon>Lecanoromycetes</taxon>
        <taxon>OSLEUM clade</taxon>
        <taxon>Lecanoromycetidae</taxon>
        <taxon>Lecanorales</taxon>
        <taxon>Lecanorineae</taxon>
        <taxon>Parmeliaceae</taxon>
        <taxon>Letharia</taxon>
    </lineage>
</organism>
<evidence type="ECO:0000313" key="11">
    <source>
        <dbReference type="Proteomes" id="UP000578531"/>
    </source>
</evidence>
<dbReference type="GO" id="GO:0016787">
    <property type="term" value="F:hydrolase activity"/>
    <property type="evidence" value="ECO:0007669"/>
    <property type="project" value="UniProtKB-KW"/>
</dbReference>
<dbReference type="InterPro" id="IPR036627">
    <property type="entry name" value="CobW-likC_sf"/>
</dbReference>
<comment type="caution">
    <text evidence="10">The sequence shown here is derived from an EMBL/GenBank/DDBJ whole genome shotgun (WGS) entry which is preliminary data.</text>
</comment>
<evidence type="ECO:0000256" key="4">
    <source>
        <dbReference type="ARBA" id="ARBA00023134"/>
    </source>
</evidence>
<evidence type="ECO:0000259" key="8">
    <source>
        <dbReference type="Pfam" id="PF02492"/>
    </source>
</evidence>
<dbReference type="Gene3D" id="3.30.1220.10">
    <property type="entry name" value="CobW-like, C-terminal domain"/>
    <property type="match status" value="1"/>
</dbReference>
<name>A0A8H6L9W7_9LECA</name>
<dbReference type="InterPro" id="IPR011629">
    <property type="entry name" value="CobW-like_C"/>
</dbReference>
<evidence type="ECO:0000256" key="1">
    <source>
        <dbReference type="ARBA" id="ARBA00022741"/>
    </source>
</evidence>
<dbReference type="OrthoDB" id="258627at2759"/>
<evidence type="ECO:0000256" key="6">
    <source>
        <dbReference type="ARBA" id="ARBA00034320"/>
    </source>
</evidence>
<keyword evidence="3" id="KW-0862">Zinc</keyword>
<dbReference type="EMBL" id="JACCJC010000002">
    <property type="protein sequence ID" value="KAF6240906.1"/>
    <property type="molecule type" value="Genomic_DNA"/>
</dbReference>
<evidence type="ECO:0000256" key="7">
    <source>
        <dbReference type="ARBA" id="ARBA00049117"/>
    </source>
</evidence>
<evidence type="ECO:0000313" key="10">
    <source>
        <dbReference type="EMBL" id="KAF6240906.1"/>
    </source>
</evidence>
<comment type="catalytic activity">
    <reaction evidence="7">
        <text>GTP + H2O = GDP + phosphate + H(+)</text>
        <dbReference type="Rhea" id="RHEA:19669"/>
        <dbReference type="ChEBI" id="CHEBI:15377"/>
        <dbReference type="ChEBI" id="CHEBI:15378"/>
        <dbReference type="ChEBI" id="CHEBI:37565"/>
        <dbReference type="ChEBI" id="CHEBI:43474"/>
        <dbReference type="ChEBI" id="CHEBI:58189"/>
    </reaction>
    <physiologicalReaction direction="left-to-right" evidence="7">
        <dbReference type="Rhea" id="RHEA:19670"/>
    </physiologicalReaction>
</comment>
<evidence type="ECO:0000256" key="5">
    <source>
        <dbReference type="ARBA" id="ARBA00023186"/>
    </source>
</evidence>
<reference evidence="10 11" key="1">
    <citation type="journal article" date="2020" name="Genomics">
        <title>Complete, high-quality genomes from long-read metagenomic sequencing of two wolf lichen thalli reveals enigmatic genome architecture.</title>
        <authorList>
            <person name="McKenzie S.K."/>
            <person name="Walston R.F."/>
            <person name="Allen J.L."/>
        </authorList>
    </citation>
    <scope>NUCLEOTIDE SEQUENCE [LARGE SCALE GENOMIC DNA]</scope>
    <source>
        <strain evidence="10">WasteWater2</strain>
    </source>
</reference>
<dbReference type="AlphaFoldDB" id="A0A8H6L9W7"/>
<dbReference type="RefSeq" id="XP_037170154.1">
    <property type="nucleotide sequence ID" value="XM_037302647.1"/>
</dbReference>
<comment type="similarity">
    <text evidence="6">Belongs to the SIMIBI class G3E GTPase family. ZNG1 subfamily.</text>
</comment>
<dbReference type="Pfam" id="PF07683">
    <property type="entry name" value="CobW_C"/>
    <property type="match status" value="1"/>
</dbReference>
<dbReference type="Proteomes" id="UP000578531">
    <property type="component" value="Unassembled WGS sequence"/>
</dbReference>
<dbReference type="PANTHER" id="PTHR13748:SF31">
    <property type="entry name" value="ZINC-REGULATED GTPASE METALLOPROTEIN ACTIVATOR 1A-RELATED"/>
    <property type="match status" value="1"/>
</dbReference>
<keyword evidence="4" id="KW-0342">GTP-binding</keyword>
<dbReference type="InterPro" id="IPR003495">
    <property type="entry name" value="CobW/HypB/UreG_nucleotide-bd"/>
</dbReference>
<dbReference type="Gene3D" id="3.40.50.300">
    <property type="entry name" value="P-loop containing nucleotide triphosphate hydrolases"/>
    <property type="match status" value="1"/>
</dbReference>
<keyword evidence="2" id="KW-0378">Hydrolase</keyword>
<dbReference type="GO" id="GO:0005737">
    <property type="term" value="C:cytoplasm"/>
    <property type="evidence" value="ECO:0007669"/>
    <property type="project" value="TreeGrafter"/>
</dbReference>
<proteinExistence type="inferred from homology"/>
<dbReference type="SUPFAM" id="SSF90002">
    <property type="entry name" value="Hypothetical protein YjiA, C-terminal domain"/>
    <property type="match status" value="1"/>
</dbReference>
<evidence type="ECO:0008006" key="12">
    <source>
        <dbReference type="Google" id="ProtNLM"/>
    </source>
</evidence>
<sequence length="395" mass="42910">MMFVDEEEPPNLVDVTHPSASAVANPITSRLQDISLAKVPLTIVTGYLGAGKTTLVNYILKEQHGKKIAVILNEFGDSADVEKALTVTQDGQETQEWLELANGCICCSIKDSGVNAIESLMSRRGTFDYILLETSGLADPGNLAPLFWVDDGLGSTIYLDGIVTLVDAKNILLSLDEMPVEGKGDAEHEGMHMTTAHLQISHADVIVINKCDSVTPEQLGTIEKRIAGINGLAKIHRTQYSQVPKLESFLLDLHAYDGVESLDAMSKGHSHLDPTISTIALPLPPLTPRQLSSLESWLRSVLWESILPVVPIPGHDSESESAFAIHRLKGRIFTTTDTVKMIQGVREVFEIVDLDRGRSDGKGMESKEEGKLVLIGRGLDEDAFGRSLRARLGAA</sequence>
<dbReference type="GO" id="GO:0005525">
    <property type="term" value="F:GTP binding"/>
    <property type="evidence" value="ECO:0007669"/>
    <property type="project" value="UniProtKB-KW"/>
</dbReference>
<gene>
    <name evidence="10" type="ORF">HO173_000698</name>
</gene>
<dbReference type="PANTHER" id="PTHR13748">
    <property type="entry name" value="COBW-RELATED"/>
    <property type="match status" value="1"/>
</dbReference>
<evidence type="ECO:0000256" key="2">
    <source>
        <dbReference type="ARBA" id="ARBA00022801"/>
    </source>
</evidence>
<keyword evidence="5" id="KW-0143">Chaperone</keyword>
<evidence type="ECO:0000256" key="3">
    <source>
        <dbReference type="ARBA" id="ARBA00022833"/>
    </source>
</evidence>
<feature type="domain" description="CobW C-terminal" evidence="9">
    <location>
        <begin position="323"/>
        <end position="390"/>
    </location>
</feature>
<dbReference type="InterPro" id="IPR051316">
    <property type="entry name" value="Zinc-reg_GTPase_activator"/>
</dbReference>
<feature type="domain" description="CobW/HypB/UreG nucleotide-binding" evidence="8">
    <location>
        <begin position="40"/>
        <end position="236"/>
    </location>
</feature>
<accession>A0A8H6L9W7</accession>
<dbReference type="SUPFAM" id="SSF52540">
    <property type="entry name" value="P-loop containing nucleoside triphosphate hydrolases"/>
    <property type="match status" value="1"/>
</dbReference>
<dbReference type="Pfam" id="PF02492">
    <property type="entry name" value="cobW"/>
    <property type="match status" value="1"/>
</dbReference>
<keyword evidence="1" id="KW-0547">Nucleotide-binding</keyword>
<dbReference type="InterPro" id="IPR027417">
    <property type="entry name" value="P-loop_NTPase"/>
</dbReference>
<evidence type="ECO:0000259" key="9">
    <source>
        <dbReference type="Pfam" id="PF07683"/>
    </source>
</evidence>